<protein>
    <recommendedName>
        <fullName evidence="6">T-box domain-containing protein</fullName>
    </recommendedName>
</protein>
<keyword evidence="3" id="KW-0804">Transcription</keyword>
<keyword evidence="1" id="KW-0805">Transcription regulation</keyword>
<comment type="caution">
    <text evidence="5">Lacks conserved residue(s) required for the propagation of feature annotation.</text>
</comment>
<dbReference type="OrthoDB" id="6119313at2759"/>
<dbReference type="GO" id="GO:0005634">
    <property type="term" value="C:nucleus"/>
    <property type="evidence" value="ECO:0007669"/>
    <property type="project" value="UniProtKB-SubCell"/>
</dbReference>
<keyword evidence="8" id="KW-1185">Reference proteome</keyword>
<evidence type="ECO:0000313" key="8">
    <source>
        <dbReference type="Proteomes" id="UP000271889"/>
    </source>
</evidence>
<dbReference type="AlphaFoldDB" id="A0A3P6RFY8"/>
<dbReference type="Gene3D" id="2.60.40.820">
    <property type="entry name" value="Transcription factor, T-box"/>
    <property type="match status" value="1"/>
</dbReference>
<sequence>MIVTKGGRKIFPKIEYKIFGMKPDEPYAVMLRIERVDEMR</sequence>
<dbReference type="GO" id="GO:0003677">
    <property type="term" value="F:DNA binding"/>
    <property type="evidence" value="ECO:0007669"/>
    <property type="project" value="UniProtKB-UniRule"/>
</dbReference>
<dbReference type="GO" id="GO:0045893">
    <property type="term" value="P:positive regulation of DNA-templated transcription"/>
    <property type="evidence" value="ECO:0007669"/>
    <property type="project" value="InterPro"/>
</dbReference>
<dbReference type="GO" id="GO:0003700">
    <property type="term" value="F:DNA-binding transcription factor activity"/>
    <property type="evidence" value="ECO:0007669"/>
    <property type="project" value="InterPro"/>
</dbReference>
<accession>A0A3P6RFY8</accession>
<name>A0A3P6RFY8_CYLGO</name>
<evidence type="ECO:0000256" key="5">
    <source>
        <dbReference type="PROSITE-ProRule" id="PRU00201"/>
    </source>
</evidence>
<organism evidence="7 8">
    <name type="scientific">Cylicostephanus goldi</name>
    <name type="common">Nematode worm</name>
    <dbReference type="NCBI Taxonomy" id="71465"/>
    <lineage>
        <taxon>Eukaryota</taxon>
        <taxon>Metazoa</taxon>
        <taxon>Ecdysozoa</taxon>
        <taxon>Nematoda</taxon>
        <taxon>Chromadorea</taxon>
        <taxon>Rhabditida</taxon>
        <taxon>Rhabditina</taxon>
        <taxon>Rhabditomorpha</taxon>
        <taxon>Strongyloidea</taxon>
        <taxon>Strongylidae</taxon>
        <taxon>Cylicostephanus</taxon>
    </lineage>
</organism>
<evidence type="ECO:0000259" key="6">
    <source>
        <dbReference type="PROSITE" id="PS50252"/>
    </source>
</evidence>
<reference evidence="7 8" key="1">
    <citation type="submission" date="2018-11" db="EMBL/GenBank/DDBJ databases">
        <authorList>
            <consortium name="Pathogen Informatics"/>
        </authorList>
    </citation>
    <scope>NUCLEOTIDE SEQUENCE [LARGE SCALE GENOMIC DNA]</scope>
</reference>
<comment type="subcellular location">
    <subcellularLocation>
        <location evidence="5">Nucleus</location>
    </subcellularLocation>
</comment>
<keyword evidence="2 5" id="KW-0238">DNA-binding</keyword>
<dbReference type="InterPro" id="IPR046360">
    <property type="entry name" value="T-box_DNA-bd"/>
</dbReference>
<evidence type="ECO:0000313" key="7">
    <source>
        <dbReference type="EMBL" id="VDK58107.1"/>
    </source>
</evidence>
<dbReference type="InterPro" id="IPR008967">
    <property type="entry name" value="p53-like_TF_DNA-bd_sf"/>
</dbReference>
<dbReference type="Pfam" id="PF00907">
    <property type="entry name" value="T-box"/>
    <property type="match status" value="1"/>
</dbReference>
<dbReference type="EMBL" id="UYRV01011406">
    <property type="protein sequence ID" value="VDK58107.1"/>
    <property type="molecule type" value="Genomic_DNA"/>
</dbReference>
<dbReference type="InterPro" id="IPR036960">
    <property type="entry name" value="T-box_sf"/>
</dbReference>
<proteinExistence type="predicted"/>
<dbReference type="Proteomes" id="UP000271889">
    <property type="component" value="Unassembled WGS sequence"/>
</dbReference>
<dbReference type="SUPFAM" id="SSF49417">
    <property type="entry name" value="p53-like transcription factors"/>
    <property type="match status" value="1"/>
</dbReference>
<feature type="domain" description="T-box" evidence="6">
    <location>
        <begin position="1"/>
        <end position="40"/>
    </location>
</feature>
<evidence type="ECO:0000256" key="2">
    <source>
        <dbReference type="ARBA" id="ARBA00023125"/>
    </source>
</evidence>
<evidence type="ECO:0000256" key="4">
    <source>
        <dbReference type="ARBA" id="ARBA00023242"/>
    </source>
</evidence>
<gene>
    <name evidence="7" type="ORF">CGOC_LOCUS4218</name>
</gene>
<keyword evidence="4 5" id="KW-0539">Nucleus</keyword>
<evidence type="ECO:0000256" key="1">
    <source>
        <dbReference type="ARBA" id="ARBA00023015"/>
    </source>
</evidence>
<evidence type="ECO:0000256" key="3">
    <source>
        <dbReference type="ARBA" id="ARBA00023163"/>
    </source>
</evidence>
<dbReference type="PROSITE" id="PS50252">
    <property type="entry name" value="TBOX_3"/>
    <property type="match status" value="1"/>
</dbReference>